<dbReference type="GO" id="GO:0003954">
    <property type="term" value="F:NADH dehydrogenase activity"/>
    <property type="evidence" value="ECO:0007669"/>
    <property type="project" value="TreeGrafter"/>
</dbReference>
<dbReference type="InterPro" id="IPR036249">
    <property type="entry name" value="Thioredoxin-like_sf"/>
</dbReference>
<dbReference type="NCBIfam" id="TIGR01958">
    <property type="entry name" value="nuoE_fam"/>
    <property type="match status" value="1"/>
</dbReference>
<evidence type="ECO:0000256" key="3">
    <source>
        <dbReference type="ARBA" id="ARBA00022723"/>
    </source>
</evidence>
<feature type="binding site" evidence="7">
    <location>
        <position position="103"/>
    </location>
    <ligand>
        <name>[2Fe-2S] cluster</name>
        <dbReference type="ChEBI" id="CHEBI:190135"/>
    </ligand>
</feature>
<dbReference type="FunFam" id="1.10.10.1590:FF:000001">
    <property type="entry name" value="NADH-quinone oxidoreductase subunit E"/>
    <property type="match status" value="1"/>
</dbReference>
<dbReference type="EC" id="1.6.5.3" evidence="9"/>
<evidence type="ECO:0000256" key="6">
    <source>
        <dbReference type="ARBA" id="ARBA00034078"/>
    </source>
</evidence>
<organism evidence="9">
    <name type="scientific">uncultured Thermoleophilia bacterium</name>
    <dbReference type="NCBI Taxonomy" id="1497501"/>
    <lineage>
        <taxon>Bacteria</taxon>
        <taxon>Bacillati</taxon>
        <taxon>Actinomycetota</taxon>
        <taxon>Thermoleophilia</taxon>
        <taxon>environmental samples</taxon>
    </lineage>
</organism>
<feature type="binding site" evidence="7">
    <location>
        <position position="148"/>
    </location>
    <ligand>
        <name>[2Fe-2S] cluster</name>
        <dbReference type="ChEBI" id="CHEBI:190135"/>
    </ligand>
</feature>
<evidence type="ECO:0000256" key="4">
    <source>
        <dbReference type="ARBA" id="ARBA00023004"/>
    </source>
</evidence>
<feature type="region of interest" description="Disordered" evidence="8">
    <location>
        <begin position="1"/>
        <end position="25"/>
    </location>
</feature>
<dbReference type="EMBL" id="CADCWC010000240">
    <property type="protein sequence ID" value="CAA9538088.1"/>
    <property type="molecule type" value="Genomic_DNA"/>
</dbReference>
<dbReference type="PANTHER" id="PTHR10371">
    <property type="entry name" value="NADH DEHYDROGENASE UBIQUINONE FLAVOPROTEIN 2, MITOCHONDRIAL"/>
    <property type="match status" value="1"/>
</dbReference>
<dbReference type="Gene3D" id="3.40.30.10">
    <property type="entry name" value="Glutaredoxin"/>
    <property type="match status" value="1"/>
</dbReference>
<dbReference type="PANTHER" id="PTHR10371:SF3">
    <property type="entry name" value="NADH DEHYDROGENASE [UBIQUINONE] FLAVOPROTEIN 2, MITOCHONDRIAL"/>
    <property type="match status" value="1"/>
</dbReference>
<keyword evidence="9" id="KW-0560">Oxidoreductase</keyword>
<name>A0A6J4U264_9ACTN</name>
<evidence type="ECO:0000256" key="2">
    <source>
        <dbReference type="ARBA" id="ARBA00022714"/>
    </source>
</evidence>
<feature type="binding site" evidence="7">
    <location>
        <position position="144"/>
    </location>
    <ligand>
        <name>[2Fe-2S] cluster</name>
        <dbReference type="ChEBI" id="CHEBI:190135"/>
    </ligand>
</feature>
<comment type="cofactor">
    <cofactor evidence="7">
        <name>[2Fe-2S] cluster</name>
        <dbReference type="ChEBI" id="CHEBI:190135"/>
    </cofactor>
    <text evidence="7">Binds 1 [2Fe-2S] cluster.</text>
</comment>
<keyword evidence="5 7" id="KW-0411">Iron-sulfur</keyword>
<dbReference type="InterPro" id="IPR002023">
    <property type="entry name" value="NuoE-like"/>
</dbReference>
<keyword evidence="4 7" id="KW-0408">Iron</keyword>
<gene>
    <name evidence="9" type="ORF">AVDCRST_MAG79-1579</name>
</gene>
<keyword evidence="9" id="KW-0830">Ubiquinone</keyword>
<reference evidence="9" key="1">
    <citation type="submission" date="2020-02" db="EMBL/GenBank/DDBJ databases">
        <authorList>
            <person name="Meier V. D."/>
        </authorList>
    </citation>
    <scope>NUCLEOTIDE SEQUENCE</scope>
    <source>
        <strain evidence="9">AVDCRST_MAG79</strain>
    </source>
</reference>
<keyword evidence="3 7" id="KW-0479">Metal-binding</keyword>
<dbReference type="CDD" id="cd03064">
    <property type="entry name" value="TRX_Fd_NuoE"/>
    <property type="match status" value="1"/>
</dbReference>
<evidence type="ECO:0000313" key="9">
    <source>
        <dbReference type="EMBL" id="CAA9538088.1"/>
    </source>
</evidence>
<evidence type="ECO:0000256" key="1">
    <source>
        <dbReference type="ARBA" id="ARBA00010643"/>
    </source>
</evidence>
<dbReference type="InterPro" id="IPR041921">
    <property type="entry name" value="NuoE_N"/>
</dbReference>
<dbReference type="Pfam" id="PF01257">
    <property type="entry name" value="2Fe-2S_thioredx"/>
    <property type="match status" value="1"/>
</dbReference>
<dbReference type="Gene3D" id="1.10.10.1590">
    <property type="entry name" value="NADH-quinone oxidoreductase subunit E"/>
    <property type="match status" value="1"/>
</dbReference>
<dbReference type="PIRSF" id="PIRSF000216">
    <property type="entry name" value="NADH_DH_24kDa"/>
    <property type="match status" value="1"/>
</dbReference>
<protein>
    <submittedName>
        <fullName evidence="9">NADH-ubiquinone oxidoreductase chain E</fullName>
        <ecNumber evidence="9">1.6.5.3</ecNumber>
    </submittedName>
</protein>
<accession>A0A6J4U264</accession>
<dbReference type="InterPro" id="IPR042128">
    <property type="entry name" value="NuoE_dom"/>
</dbReference>
<proteinExistence type="inferred from homology"/>
<dbReference type="AlphaFoldDB" id="A0A6J4U264"/>
<keyword evidence="2 7" id="KW-0001">2Fe-2S</keyword>
<feature type="binding site" evidence="7">
    <location>
        <position position="108"/>
    </location>
    <ligand>
        <name>[2Fe-2S] cluster</name>
        <dbReference type="ChEBI" id="CHEBI:190135"/>
    </ligand>
</feature>
<dbReference type="SUPFAM" id="SSF52833">
    <property type="entry name" value="Thioredoxin-like"/>
    <property type="match status" value="1"/>
</dbReference>
<dbReference type="GO" id="GO:0051537">
    <property type="term" value="F:2 iron, 2 sulfur cluster binding"/>
    <property type="evidence" value="ECO:0007669"/>
    <property type="project" value="UniProtKB-KW"/>
</dbReference>
<comment type="similarity">
    <text evidence="1">Belongs to the complex I 24 kDa subunit family.</text>
</comment>
<evidence type="ECO:0000256" key="8">
    <source>
        <dbReference type="SAM" id="MobiDB-lite"/>
    </source>
</evidence>
<sequence length="188" mass="20622">MSERQRPTVPLQGGGEGRLAPGTTQNPDLYERIQVEIAKYPNRRSAIINALRLAQEEYGWCSPEAIGEVSRAIDLSPATCQAVASFYDMFFLQPVGTHIVEVCTNVSCALMGAGEVLGALEDELGIRDKETTPDGLITLRTVECMGACGWAPMVVVNERYQEHFQPEDARALVADLRSRPRTTHGHGH</sequence>
<evidence type="ECO:0000256" key="7">
    <source>
        <dbReference type="PIRSR" id="PIRSR000216-1"/>
    </source>
</evidence>
<dbReference type="GO" id="GO:0046872">
    <property type="term" value="F:metal ion binding"/>
    <property type="evidence" value="ECO:0007669"/>
    <property type="project" value="UniProtKB-KW"/>
</dbReference>
<evidence type="ECO:0000256" key="5">
    <source>
        <dbReference type="ARBA" id="ARBA00023014"/>
    </source>
</evidence>
<comment type="cofactor">
    <cofactor evidence="6">
        <name>[2Fe-2S] cluster</name>
        <dbReference type="ChEBI" id="CHEBI:190135"/>
    </cofactor>
</comment>